<dbReference type="GeneID" id="110076833"/>
<evidence type="ECO:0000313" key="5">
    <source>
        <dbReference type="Proteomes" id="UP001652642"/>
    </source>
</evidence>
<evidence type="ECO:0000313" key="8">
    <source>
        <dbReference type="RefSeq" id="XP_072850215.1"/>
    </source>
</evidence>
<dbReference type="PANTHER" id="PTHR13271:SF151">
    <property type="entry name" value="SET DOMAIN-CONTAINING PROTEIN 4"/>
    <property type="match status" value="1"/>
</dbReference>
<keyword evidence="1" id="KW-0489">Methyltransferase</keyword>
<dbReference type="CDD" id="cd19177">
    <property type="entry name" value="SET_SETD4"/>
    <property type="match status" value="1"/>
</dbReference>
<keyword evidence="2" id="KW-0808">Transferase</keyword>
<organism evidence="5 6">
    <name type="scientific">Pogona vitticeps</name>
    <name type="common">central bearded dragon</name>
    <dbReference type="NCBI Taxonomy" id="103695"/>
    <lineage>
        <taxon>Eukaryota</taxon>
        <taxon>Metazoa</taxon>
        <taxon>Chordata</taxon>
        <taxon>Craniata</taxon>
        <taxon>Vertebrata</taxon>
        <taxon>Euteleostomi</taxon>
        <taxon>Lepidosauria</taxon>
        <taxon>Squamata</taxon>
        <taxon>Bifurcata</taxon>
        <taxon>Unidentata</taxon>
        <taxon>Episquamata</taxon>
        <taxon>Toxicofera</taxon>
        <taxon>Iguania</taxon>
        <taxon>Acrodonta</taxon>
        <taxon>Agamidae</taxon>
        <taxon>Amphibolurinae</taxon>
        <taxon>Pogona</taxon>
    </lineage>
</organism>
<dbReference type="InterPro" id="IPR015353">
    <property type="entry name" value="Rubisco_LSMT_subst-bd"/>
</dbReference>
<dbReference type="PIRSF" id="PIRSF027158">
    <property type="entry name" value="Lys_MTase_YDR198C_prd"/>
    <property type="match status" value="1"/>
</dbReference>
<feature type="domain" description="SET" evidence="4">
    <location>
        <begin position="48"/>
        <end position="273"/>
    </location>
</feature>
<evidence type="ECO:0000313" key="7">
    <source>
        <dbReference type="RefSeq" id="XP_072850214.1"/>
    </source>
</evidence>
<reference evidence="6 7" key="1">
    <citation type="submission" date="2025-05" db="UniProtKB">
        <authorList>
            <consortium name="RefSeq"/>
        </authorList>
    </citation>
    <scope>IDENTIFICATION</scope>
</reference>
<proteinExistence type="predicted"/>
<dbReference type="RefSeq" id="XP_072850216.1">
    <property type="nucleotide sequence ID" value="XM_072994115.1"/>
</dbReference>
<dbReference type="Pfam" id="PF00856">
    <property type="entry name" value="SET"/>
    <property type="match status" value="1"/>
</dbReference>
<protein>
    <submittedName>
        <fullName evidence="6 7">SET domain-containing protein 4 isoform X1</fullName>
    </submittedName>
</protein>
<dbReference type="RefSeq" id="XP_072850214.1">
    <property type="nucleotide sequence ID" value="XM_072994113.1"/>
</dbReference>
<evidence type="ECO:0000313" key="9">
    <source>
        <dbReference type="RefSeq" id="XP_072850216.1"/>
    </source>
</evidence>
<evidence type="ECO:0000313" key="10">
    <source>
        <dbReference type="RefSeq" id="XP_072850217.1"/>
    </source>
</evidence>
<keyword evidence="5" id="KW-1185">Reference proteome</keyword>
<dbReference type="RefSeq" id="XP_072850215.1">
    <property type="nucleotide sequence ID" value="XM_072994114.1"/>
</dbReference>
<evidence type="ECO:0000259" key="4">
    <source>
        <dbReference type="PROSITE" id="PS50280"/>
    </source>
</evidence>
<dbReference type="Proteomes" id="UP001652642">
    <property type="component" value="Chromosome 3"/>
</dbReference>
<dbReference type="InterPro" id="IPR050600">
    <property type="entry name" value="SETD3_SETD6_MTase"/>
</dbReference>
<evidence type="ECO:0000256" key="1">
    <source>
        <dbReference type="ARBA" id="ARBA00022603"/>
    </source>
</evidence>
<gene>
    <name evidence="6 7 8 9 10" type="primary">SETD4</name>
</gene>
<keyword evidence="3" id="KW-0949">S-adenosyl-L-methionine</keyword>
<dbReference type="InterPro" id="IPR036464">
    <property type="entry name" value="Rubisco_LSMT_subst-bd_sf"/>
</dbReference>
<evidence type="ECO:0000256" key="2">
    <source>
        <dbReference type="ARBA" id="ARBA00022679"/>
    </source>
</evidence>
<accession>A0ABM5FXT6</accession>
<dbReference type="InterPro" id="IPR044429">
    <property type="entry name" value="SETD4_SET"/>
</dbReference>
<dbReference type="Gene3D" id="3.90.1410.10">
    <property type="entry name" value="set domain protein methyltransferase, domain 1"/>
    <property type="match status" value="1"/>
</dbReference>
<dbReference type="PANTHER" id="PTHR13271">
    <property type="entry name" value="UNCHARACTERIZED PUTATIVE METHYLTRANSFERASE"/>
    <property type="match status" value="1"/>
</dbReference>
<evidence type="ECO:0000256" key="3">
    <source>
        <dbReference type="ARBA" id="ARBA00022691"/>
    </source>
</evidence>
<dbReference type="RefSeq" id="XP_072850213.1">
    <property type="nucleotide sequence ID" value="XM_072994112.1"/>
</dbReference>
<dbReference type="InterPro" id="IPR046341">
    <property type="entry name" value="SET_dom_sf"/>
</dbReference>
<evidence type="ECO:0000313" key="6">
    <source>
        <dbReference type="RefSeq" id="XP_072850213.1"/>
    </source>
</evidence>
<dbReference type="Gene3D" id="3.90.1420.10">
    <property type="entry name" value="Rubisco LSMT, substrate-binding domain"/>
    <property type="match status" value="1"/>
</dbReference>
<dbReference type="PROSITE" id="PS50280">
    <property type="entry name" value="SET"/>
    <property type="match status" value="1"/>
</dbReference>
<name>A0ABM5FXT6_9SAUR</name>
<dbReference type="InterPro" id="IPR001214">
    <property type="entry name" value="SET_dom"/>
</dbReference>
<sequence>MKKKNGRTHRKRRRKQSRTFSLSCVSLGHKDEYIFLKKWLKERGYEDTKLMPAEFPETGRGLMATKHLQAEDVIISLPEECLLTTDTVLNSYLRKYIVEWKPPVSPLIALCTFLIAEKFGQEKSLWKPYLDLLPETYTCPVCLEHETVELLPEPLRGKAREQRKLVQELFVSSQPFFFSLQPLFPTDVKSVFNYHAFQWAWCTINTRTVYMKHSQRACLSRDPDTYALAPFLDLLNHNPAVQVKAAFNEKTKCYEIVTLSGCKKYGEVFICYGPHDNQRLFLEYGFVARHNPHSTVHVGAATLLKYAFPEDKQRHRKLSILQEHKLLHDLTFGWDGPSWKLLTALKLLSLEANQFTSWKKVLLGDVISERNERKSLDLAMEICLSLIGETQHTLQKISLLKSDYAHLVSQLTLVEALHIEELRILQKTSEILQCSAPQQSDLL</sequence>
<dbReference type="Pfam" id="PF09273">
    <property type="entry name" value="Rubis-subs-bind"/>
    <property type="match status" value="1"/>
</dbReference>
<dbReference type="SUPFAM" id="SSF82199">
    <property type="entry name" value="SET domain"/>
    <property type="match status" value="1"/>
</dbReference>
<dbReference type="InterPro" id="IPR016852">
    <property type="entry name" value="SET_MeTrfase"/>
</dbReference>
<dbReference type="RefSeq" id="XP_072850217.1">
    <property type="nucleotide sequence ID" value="XM_072994116.1"/>
</dbReference>